<dbReference type="Gene3D" id="3.90.550.10">
    <property type="entry name" value="Spore Coat Polysaccharide Biosynthesis Protein SpsA, Chain A"/>
    <property type="match status" value="1"/>
</dbReference>
<evidence type="ECO:0000313" key="3">
    <source>
        <dbReference type="EMBL" id="QIG43701.1"/>
    </source>
</evidence>
<feature type="transmembrane region" description="Helical" evidence="1">
    <location>
        <begin position="306"/>
        <end position="327"/>
    </location>
</feature>
<dbReference type="InterPro" id="IPR029044">
    <property type="entry name" value="Nucleotide-diphossugar_trans"/>
</dbReference>
<keyword evidence="1" id="KW-0812">Transmembrane</keyword>
<dbReference type="AlphaFoldDB" id="A0A6G6WEC9"/>
<dbReference type="PANTHER" id="PTHR43646">
    <property type="entry name" value="GLYCOSYLTRANSFERASE"/>
    <property type="match status" value="1"/>
</dbReference>
<keyword evidence="1" id="KW-1133">Transmembrane helix</keyword>
<accession>A0A6G6WEC9</accession>
<evidence type="ECO:0000313" key="4">
    <source>
        <dbReference type="Proteomes" id="UP000502996"/>
    </source>
</evidence>
<reference evidence="3 4" key="1">
    <citation type="submission" date="2020-02" db="EMBL/GenBank/DDBJ databases">
        <title>Full genome sequence of Nocardioides sp. R-3366.</title>
        <authorList>
            <person name="Im W.-T."/>
        </authorList>
    </citation>
    <scope>NUCLEOTIDE SEQUENCE [LARGE SCALE GENOMIC DNA]</scope>
    <source>
        <strain evidence="3 4">R-3366</strain>
    </source>
</reference>
<dbReference type="SUPFAM" id="SSF53448">
    <property type="entry name" value="Nucleotide-diphospho-sugar transferases"/>
    <property type="match status" value="1"/>
</dbReference>
<dbReference type="GO" id="GO:0016740">
    <property type="term" value="F:transferase activity"/>
    <property type="evidence" value="ECO:0007669"/>
    <property type="project" value="UniProtKB-KW"/>
</dbReference>
<dbReference type="Proteomes" id="UP000502996">
    <property type="component" value="Chromosome"/>
</dbReference>
<dbReference type="Pfam" id="PF00535">
    <property type="entry name" value="Glycos_transf_2"/>
    <property type="match status" value="1"/>
</dbReference>
<keyword evidence="3" id="KW-0808">Transferase</keyword>
<evidence type="ECO:0000259" key="2">
    <source>
        <dbReference type="Pfam" id="PF00535"/>
    </source>
</evidence>
<keyword evidence="4" id="KW-1185">Reference proteome</keyword>
<dbReference type="RefSeq" id="WP_165233715.1">
    <property type="nucleotide sequence ID" value="NZ_CP049257.1"/>
</dbReference>
<organism evidence="3 4">
    <name type="scientific">Nocardioides anomalus</name>
    <dbReference type="NCBI Taxonomy" id="2712223"/>
    <lineage>
        <taxon>Bacteria</taxon>
        <taxon>Bacillati</taxon>
        <taxon>Actinomycetota</taxon>
        <taxon>Actinomycetes</taxon>
        <taxon>Propionibacteriales</taxon>
        <taxon>Nocardioidaceae</taxon>
        <taxon>Nocardioides</taxon>
    </lineage>
</organism>
<sequence>MSPVWSAVLALVLLAVGTLAVRRLVAGLRVLPAGGPATGAAVSVVVPARDEAASLPTLLASVSRLDPAPAEVVVVDDGSSDGTGELARAGGARVVTLAGPPAGWTGKAWACQQGAEATSGELLLFLDADTVLAPGALGGLLAGHGRGLLSVQPFHAVGPGYEQLSAYPNAVSFLASGAFGAHPERRPMAFGPCLLTTRADYDRAGQHAAARADVLDDVALARAYDRAGLPVRCLAGGDALAMRMYPSGLGQLVEGWSKNVASGASAAAPGASVAATLWVAAHHAVAVGAVLFVVHAARGDAGAHAWVAAALWVLGWLGVALSLRALLRRLGAFAWWTWALFPLTLLAFDLVFLRSALLTLRGSVRWRGRAVATRTPEAGTEDAAC</sequence>
<feature type="transmembrane region" description="Helical" evidence="1">
    <location>
        <begin position="275"/>
        <end position="294"/>
    </location>
</feature>
<evidence type="ECO:0000256" key="1">
    <source>
        <dbReference type="SAM" id="Phobius"/>
    </source>
</evidence>
<gene>
    <name evidence="3" type="ORF">G5V58_13855</name>
</gene>
<protein>
    <submittedName>
        <fullName evidence="3">Glycosyltransferase</fullName>
    </submittedName>
</protein>
<dbReference type="PANTHER" id="PTHR43646:SF3">
    <property type="entry name" value="SLR1566 PROTEIN"/>
    <property type="match status" value="1"/>
</dbReference>
<name>A0A6G6WEC9_9ACTN</name>
<dbReference type="KEGG" id="nano:G5V58_13855"/>
<dbReference type="EMBL" id="CP049257">
    <property type="protein sequence ID" value="QIG43701.1"/>
    <property type="molecule type" value="Genomic_DNA"/>
</dbReference>
<dbReference type="InterPro" id="IPR001173">
    <property type="entry name" value="Glyco_trans_2-like"/>
</dbReference>
<feature type="domain" description="Glycosyltransferase 2-like" evidence="2">
    <location>
        <begin position="43"/>
        <end position="144"/>
    </location>
</feature>
<feature type="transmembrane region" description="Helical" evidence="1">
    <location>
        <begin position="333"/>
        <end position="357"/>
    </location>
</feature>
<proteinExistence type="predicted"/>
<keyword evidence="1" id="KW-0472">Membrane</keyword>